<dbReference type="Gene3D" id="2.60.40.10">
    <property type="entry name" value="Immunoglobulins"/>
    <property type="match status" value="2"/>
</dbReference>
<evidence type="ECO:0000256" key="2">
    <source>
        <dbReference type="SAM" id="SignalP"/>
    </source>
</evidence>
<dbReference type="AlphaFoldDB" id="A0A5B9QRQ5"/>
<keyword evidence="6" id="KW-1185">Reference proteome</keyword>
<feature type="chain" id="PRO_5023088922" evidence="2">
    <location>
        <begin position="25"/>
        <end position="753"/>
    </location>
</feature>
<dbReference type="EMBL" id="CP042913">
    <property type="protein sequence ID" value="QEG36663.1"/>
    <property type="molecule type" value="Genomic_DNA"/>
</dbReference>
<proteinExistence type="predicted"/>
<organism evidence="5 6">
    <name type="scientific">Bythopirellula goksoeyrii</name>
    <dbReference type="NCBI Taxonomy" id="1400387"/>
    <lineage>
        <taxon>Bacteria</taxon>
        <taxon>Pseudomonadati</taxon>
        <taxon>Planctomycetota</taxon>
        <taxon>Planctomycetia</taxon>
        <taxon>Pirellulales</taxon>
        <taxon>Lacipirellulaceae</taxon>
        <taxon>Bythopirellula</taxon>
    </lineage>
</organism>
<evidence type="ECO:0000259" key="3">
    <source>
        <dbReference type="Pfam" id="PF01345"/>
    </source>
</evidence>
<name>A0A5B9QRQ5_9BACT</name>
<dbReference type="Pfam" id="PF01345">
    <property type="entry name" value="DUF11"/>
    <property type="match status" value="2"/>
</dbReference>
<dbReference type="Proteomes" id="UP000323917">
    <property type="component" value="Chromosome"/>
</dbReference>
<dbReference type="InterPro" id="IPR051172">
    <property type="entry name" value="Chlamydia_OmcB"/>
</dbReference>
<dbReference type="InterPro" id="IPR011635">
    <property type="entry name" value="CARDB"/>
</dbReference>
<sequence length="753" mass="81315" precursor="true">MTRRLITGIVLVAMLIGTPTTIHAQPVPNRSGGTTLVDRLSQLKSVFVRDQSSKNESANGSSSNRSSTNRTARMPNRSASQGRVQQGDLLPKGIFDRNADPGHRGNEYELGDEVFDTSPRRGSNTGNQGSLSNTRSSPSTTRENELQEALEDLLATDLDGSGNEIEDLDSDDGFNRLPSDSEDFDLRKALINKSKGGSAQTSTSNAIEDLRQQLEALEQQKVYTPPTESRNRARKATSDRDAERVFTGVSQPATQPSSRVASNIPSKSSNMLLSSKQPMIGSRVEGPRQILVGREATYRVILENASDTAAKDLSAEVGIPEWAEVVEVTSTSGVVQQQSSTQGSETLKWQLQDLAGRSKQSLLVKLIPRSGKPLNISVQWTVAPIATQTIVEVQEPKLEMTLGGPEEVYYNKAQRYQLSLRNPGTGDAENVVVRLVPPGGDEQSASSHSIGNLPAGSSKEIELELTARESGQLVMKATATAAGGLQSEAVKPVLCLKPEIEVDWRGSEEKYAGTEASYYFRIRNPGTADTEPVTVQVKLPSGAKLASASDGYRHDALSGILSWQLPGIKAGDAQFLQIRCEVARAGTNRFVLNAQTAGGGLSATKEIETNVIAIADLKLAVSDPKGPVPVGENAIYEIRIRNRGTTDAQNVGVVGLFSEGIDPTAVEGAQFSVRDGRVSIHPINSLPAGEELVLRIRATASREGTHVFRAEVTCQDLDIKLAAEETTKFYEDQFRWEDSKTAYSSDQEQTITR</sequence>
<evidence type="ECO:0000259" key="4">
    <source>
        <dbReference type="Pfam" id="PF07705"/>
    </source>
</evidence>
<feature type="compositionally biased region" description="Polar residues" evidence="1">
    <location>
        <begin position="248"/>
        <end position="271"/>
    </location>
</feature>
<reference evidence="5 6" key="1">
    <citation type="submission" date="2019-08" db="EMBL/GenBank/DDBJ databases">
        <title>Deep-cultivation of Planctomycetes and their phenomic and genomic characterization uncovers novel biology.</title>
        <authorList>
            <person name="Wiegand S."/>
            <person name="Jogler M."/>
            <person name="Boedeker C."/>
            <person name="Pinto D."/>
            <person name="Vollmers J."/>
            <person name="Rivas-Marin E."/>
            <person name="Kohn T."/>
            <person name="Peeters S.H."/>
            <person name="Heuer A."/>
            <person name="Rast P."/>
            <person name="Oberbeckmann S."/>
            <person name="Bunk B."/>
            <person name="Jeske O."/>
            <person name="Meyerdierks A."/>
            <person name="Storesund J.E."/>
            <person name="Kallscheuer N."/>
            <person name="Luecker S."/>
            <person name="Lage O.M."/>
            <person name="Pohl T."/>
            <person name="Merkel B.J."/>
            <person name="Hornburger P."/>
            <person name="Mueller R.-W."/>
            <person name="Bruemmer F."/>
            <person name="Labrenz M."/>
            <person name="Spormann A.M."/>
            <person name="Op den Camp H."/>
            <person name="Overmann J."/>
            <person name="Amann R."/>
            <person name="Jetten M.S.M."/>
            <person name="Mascher T."/>
            <person name="Medema M.H."/>
            <person name="Devos D.P."/>
            <person name="Kaster A.-K."/>
            <person name="Ovreas L."/>
            <person name="Rohde M."/>
            <person name="Galperin M.Y."/>
            <person name="Jogler C."/>
        </authorList>
    </citation>
    <scope>NUCLEOTIDE SEQUENCE [LARGE SCALE GENOMIC DNA]</scope>
    <source>
        <strain evidence="5 6">Pr1d</strain>
    </source>
</reference>
<feature type="compositionally biased region" description="Low complexity" evidence="1">
    <location>
        <begin position="54"/>
        <end position="73"/>
    </location>
</feature>
<evidence type="ECO:0000313" key="6">
    <source>
        <dbReference type="Proteomes" id="UP000323917"/>
    </source>
</evidence>
<feature type="domain" description="DUF11" evidence="3">
    <location>
        <begin position="616"/>
        <end position="721"/>
    </location>
</feature>
<gene>
    <name evidence="5" type="primary">omcB_2</name>
    <name evidence="5" type="ORF">Pr1d_39780</name>
</gene>
<dbReference type="InterPro" id="IPR001434">
    <property type="entry name" value="OmcB-like_DUF11"/>
</dbReference>
<accession>A0A5B9QRQ5</accession>
<feature type="domain" description="DUF11" evidence="3">
    <location>
        <begin position="510"/>
        <end position="593"/>
    </location>
</feature>
<protein>
    <submittedName>
        <fullName evidence="5">Large cysteine-rich periplasmic protein OmcB</fullName>
    </submittedName>
</protein>
<dbReference type="PANTHER" id="PTHR34819">
    <property type="entry name" value="LARGE CYSTEINE-RICH PERIPLASMIC PROTEIN OMCB"/>
    <property type="match status" value="1"/>
</dbReference>
<feature type="domain" description="CARDB" evidence="4">
    <location>
        <begin position="403"/>
        <end position="479"/>
    </location>
</feature>
<feature type="signal peptide" evidence="2">
    <location>
        <begin position="1"/>
        <end position="24"/>
    </location>
</feature>
<feature type="region of interest" description="Disordered" evidence="1">
    <location>
        <begin position="48"/>
        <end position="180"/>
    </location>
</feature>
<keyword evidence="2" id="KW-0732">Signal</keyword>
<evidence type="ECO:0000313" key="5">
    <source>
        <dbReference type="EMBL" id="QEG36663.1"/>
    </source>
</evidence>
<evidence type="ECO:0000256" key="1">
    <source>
        <dbReference type="SAM" id="MobiDB-lite"/>
    </source>
</evidence>
<feature type="compositionally biased region" description="Basic and acidic residues" evidence="1">
    <location>
        <begin position="94"/>
        <end position="107"/>
    </location>
</feature>
<dbReference type="InterPro" id="IPR013783">
    <property type="entry name" value="Ig-like_fold"/>
</dbReference>
<dbReference type="Pfam" id="PF07705">
    <property type="entry name" value="CARDB"/>
    <property type="match status" value="1"/>
</dbReference>
<dbReference type="KEGG" id="bgok:Pr1d_39780"/>
<feature type="region of interest" description="Disordered" evidence="1">
    <location>
        <begin position="218"/>
        <end position="271"/>
    </location>
</feature>
<dbReference type="RefSeq" id="WP_168205352.1">
    <property type="nucleotide sequence ID" value="NZ_CP042913.1"/>
</dbReference>
<feature type="compositionally biased region" description="Polar residues" evidence="1">
    <location>
        <begin position="120"/>
        <end position="141"/>
    </location>
</feature>